<dbReference type="InterPro" id="IPR023267">
    <property type="entry name" value="RCMT"/>
</dbReference>
<evidence type="ECO:0000256" key="5">
    <source>
        <dbReference type="PROSITE-ProRule" id="PRU01023"/>
    </source>
</evidence>
<dbReference type="InterPro" id="IPR001678">
    <property type="entry name" value="MeTrfase_RsmB-F_NOP2_dom"/>
</dbReference>
<evidence type="ECO:0000256" key="2">
    <source>
        <dbReference type="ARBA" id="ARBA00022679"/>
    </source>
</evidence>
<feature type="active site" description="Nucleophile" evidence="5">
    <location>
        <position position="355"/>
    </location>
</feature>
<dbReference type="Gene3D" id="3.40.50.150">
    <property type="entry name" value="Vaccinia Virus protein VP39"/>
    <property type="match status" value="1"/>
</dbReference>
<keyword evidence="2 5" id="KW-0808">Transferase</keyword>
<dbReference type="Proteomes" id="UP001596391">
    <property type="component" value="Unassembled WGS sequence"/>
</dbReference>
<dbReference type="InterPro" id="IPR049560">
    <property type="entry name" value="MeTrfase_RsmB-F_NOP2_cat"/>
</dbReference>
<evidence type="ECO:0000256" key="3">
    <source>
        <dbReference type="ARBA" id="ARBA00022691"/>
    </source>
</evidence>
<dbReference type="RefSeq" id="WP_390234062.1">
    <property type="nucleotide sequence ID" value="NZ_JBHSWI010000001.1"/>
</dbReference>
<dbReference type="Pfam" id="PF01029">
    <property type="entry name" value="NusB"/>
    <property type="match status" value="1"/>
</dbReference>
<protein>
    <submittedName>
        <fullName evidence="7">Transcription antitermination factor NusB</fullName>
    </submittedName>
</protein>
<dbReference type="EMBL" id="JBHSWI010000001">
    <property type="protein sequence ID" value="MFC6644855.1"/>
    <property type="molecule type" value="Genomic_DNA"/>
</dbReference>
<evidence type="ECO:0000313" key="7">
    <source>
        <dbReference type="EMBL" id="MFC6644855.1"/>
    </source>
</evidence>
<dbReference type="InterPro" id="IPR035926">
    <property type="entry name" value="NusB-like_sf"/>
</dbReference>
<proteinExistence type="inferred from homology"/>
<reference evidence="8" key="1">
    <citation type="journal article" date="2019" name="Int. J. Syst. Evol. Microbiol.">
        <title>The Global Catalogue of Microorganisms (GCM) 10K type strain sequencing project: providing services to taxonomists for standard genome sequencing and annotation.</title>
        <authorList>
            <consortium name="The Broad Institute Genomics Platform"/>
            <consortium name="The Broad Institute Genome Sequencing Center for Infectious Disease"/>
            <person name="Wu L."/>
            <person name="Ma J."/>
        </authorList>
    </citation>
    <scope>NUCLEOTIDE SEQUENCE [LARGE SCALE GENOMIC DNA]</scope>
    <source>
        <strain evidence="8">CGMCC 1.16026</strain>
    </source>
</reference>
<feature type="binding site" evidence="5">
    <location>
        <position position="258"/>
    </location>
    <ligand>
        <name>S-adenosyl-L-methionine</name>
        <dbReference type="ChEBI" id="CHEBI:59789"/>
    </ligand>
</feature>
<evidence type="ECO:0000259" key="6">
    <source>
        <dbReference type="PROSITE" id="PS51686"/>
    </source>
</evidence>
<feature type="binding site" evidence="5">
    <location>
        <begin position="235"/>
        <end position="241"/>
    </location>
    <ligand>
        <name>S-adenosyl-L-methionine</name>
        <dbReference type="ChEBI" id="CHEBI:59789"/>
    </ligand>
</feature>
<sequence length="392" mass="42462">MSALANDPRHRRPAFPQPLKPVSPARWAAFRVLEAVENSDSHSDDLLHGPLLAKLTPQDTALANALVMGTLRQQLALEDRLIPLLARPDAPMLSPVANALRLGAFQLLHMDRVPAHAAISESVELVRHAGHPGAAGLVNALLRKLSTEIVTPRRPLVESIDAMAARLGHPAWLVKRWVDTYGKAATETICAYDLVEPPAGELFPDAAFPMDDGSRLVAELTAAAKPEAKSVWDACAAPGGKTLVLANRLPEAKFLATDASPKRRERLADRLDRELPGRVRTRTADAAKLPTTEGRFDLILIDAPCSGTGTLARNPEIKLRLAAEDIARQSARQREILLAALHRLEPGGRIVYSTCSLEPEENERVVGSLRDVKIVPVAPLLMQLKLPAGRTS</sequence>
<dbReference type="CDD" id="cd02440">
    <property type="entry name" value="AdoMet_MTases"/>
    <property type="match status" value="1"/>
</dbReference>
<dbReference type="Gene3D" id="1.10.940.10">
    <property type="entry name" value="NusB-like"/>
    <property type="match status" value="1"/>
</dbReference>
<dbReference type="Pfam" id="PF01189">
    <property type="entry name" value="Methyltr_RsmB-F"/>
    <property type="match status" value="1"/>
</dbReference>
<dbReference type="SUPFAM" id="SSF53335">
    <property type="entry name" value="S-adenosyl-L-methionine-dependent methyltransferases"/>
    <property type="match status" value="1"/>
</dbReference>
<keyword evidence="3 5" id="KW-0949">S-adenosyl-L-methionine</keyword>
<evidence type="ECO:0000256" key="1">
    <source>
        <dbReference type="ARBA" id="ARBA00022603"/>
    </source>
</evidence>
<keyword evidence="8" id="KW-1185">Reference proteome</keyword>
<organism evidence="7 8">
    <name type="scientific">Granulicella cerasi</name>
    <dbReference type="NCBI Taxonomy" id="741063"/>
    <lineage>
        <taxon>Bacteria</taxon>
        <taxon>Pseudomonadati</taxon>
        <taxon>Acidobacteriota</taxon>
        <taxon>Terriglobia</taxon>
        <taxon>Terriglobales</taxon>
        <taxon>Acidobacteriaceae</taxon>
        <taxon>Granulicella</taxon>
    </lineage>
</organism>
<comment type="similarity">
    <text evidence="5">Belongs to the class I-like SAM-binding methyltransferase superfamily. RsmB/NOP family.</text>
</comment>
<dbReference type="SUPFAM" id="SSF48013">
    <property type="entry name" value="NusB-like"/>
    <property type="match status" value="1"/>
</dbReference>
<dbReference type="InterPro" id="IPR006027">
    <property type="entry name" value="NusB_RsmB_TIM44"/>
</dbReference>
<dbReference type="PANTHER" id="PTHR22807">
    <property type="entry name" value="NOP2 YEAST -RELATED NOL1/NOP2/FMU SUN DOMAIN-CONTAINING"/>
    <property type="match status" value="1"/>
</dbReference>
<accession>A0ABW1Z8V2</accession>
<dbReference type="PRINTS" id="PR02008">
    <property type="entry name" value="RCMTFAMILY"/>
</dbReference>
<comment type="caution">
    <text evidence="7">The sequence shown here is derived from an EMBL/GenBank/DDBJ whole genome shotgun (WGS) entry which is preliminary data.</text>
</comment>
<dbReference type="PANTHER" id="PTHR22807:SF53">
    <property type="entry name" value="RIBOSOMAL RNA SMALL SUBUNIT METHYLTRANSFERASE B-RELATED"/>
    <property type="match status" value="1"/>
</dbReference>
<dbReference type="InterPro" id="IPR029063">
    <property type="entry name" value="SAM-dependent_MTases_sf"/>
</dbReference>
<feature type="binding site" evidence="5">
    <location>
        <position position="285"/>
    </location>
    <ligand>
        <name>S-adenosyl-L-methionine</name>
        <dbReference type="ChEBI" id="CHEBI:59789"/>
    </ligand>
</feature>
<feature type="domain" description="SAM-dependent MTase RsmB/NOP-type" evidence="6">
    <location>
        <begin position="143"/>
        <end position="392"/>
    </location>
</feature>
<name>A0ABW1Z8V2_9BACT</name>
<evidence type="ECO:0000313" key="8">
    <source>
        <dbReference type="Proteomes" id="UP001596391"/>
    </source>
</evidence>
<dbReference type="PROSITE" id="PS51686">
    <property type="entry name" value="SAM_MT_RSMB_NOP"/>
    <property type="match status" value="1"/>
</dbReference>
<keyword evidence="1 5" id="KW-0489">Methyltransferase</keyword>
<feature type="binding site" evidence="5">
    <location>
        <position position="302"/>
    </location>
    <ligand>
        <name>S-adenosyl-L-methionine</name>
        <dbReference type="ChEBI" id="CHEBI:59789"/>
    </ligand>
</feature>
<evidence type="ECO:0000256" key="4">
    <source>
        <dbReference type="ARBA" id="ARBA00022884"/>
    </source>
</evidence>
<keyword evidence="4 5" id="KW-0694">RNA-binding</keyword>
<gene>
    <name evidence="7" type="ORF">ACFQBQ_04460</name>
</gene>